<dbReference type="GO" id="GO:0000160">
    <property type="term" value="P:phosphorelay signal transduction system"/>
    <property type="evidence" value="ECO:0007669"/>
    <property type="project" value="InterPro"/>
</dbReference>
<dbReference type="SMART" id="SM00448">
    <property type="entry name" value="REC"/>
    <property type="match status" value="1"/>
</dbReference>
<dbReference type="AlphaFoldDB" id="I3YGP7"/>
<dbReference type="RefSeq" id="WP_014780543.1">
    <property type="nucleotide sequence ID" value="NC_018012.1"/>
</dbReference>
<evidence type="ECO:0000256" key="2">
    <source>
        <dbReference type="PROSITE-ProRule" id="PRU00169"/>
    </source>
</evidence>
<evidence type="ECO:0000256" key="3">
    <source>
        <dbReference type="SAM" id="Phobius"/>
    </source>
</evidence>
<dbReference type="SUPFAM" id="SSF52172">
    <property type="entry name" value="CheY-like"/>
    <property type="match status" value="1"/>
</dbReference>
<dbReference type="InterPro" id="IPR001789">
    <property type="entry name" value="Sig_transdc_resp-reg_receiver"/>
</dbReference>
<dbReference type="PANTHER" id="PTHR44591:SF3">
    <property type="entry name" value="RESPONSE REGULATORY DOMAIN-CONTAINING PROTEIN"/>
    <property type="match status" value="1"/>
</dbReference>
<keyword evidence="1 2" id="KW-0597">Phosphoprotein</keyword>
<dbReference type="InterPro" id="IPR050595">
    <property type="entry name" value="Bact_response_regulator"/>
</dbReference>
<gene>
    <name evidence="5" type="ordered locus">Thivi_4356</name>
</gene>
<organism evidence="5 6">
    <name type="scientific">Thiocystis violascens (strain ATCC 17096 / DSM 198 / 6111)</name>
    <name type="common">Chromatium violascens</name>
    <dbReference type="NCBI Taxonomy" id="765911"/>
    <lineage>
        <taxon>Bacteria</taxon>
        <taxon>Pseudomonadati</taxon>
        <taxon>Pseudomonadota</taxon>
        <taxon>Gammaproteobacteria</taxon>
        <taxon>Chromatiales</taxon>
        <taxon>Chromatiaceae</taxon>
        <taxon>Thiocystis</taxon>
    </lineage>
</organism>
<dbReference type="OrthoDB" id="9800897at2"/>
<feature type="modified residue" description="4-aspartylphosphate" evidence="2">
    <location>
        <position position="51"/>
    </location>
</feature>
<sequence>MKILLVDDSKSARYALRLQLQRHGVEVETADSAESAFAILKTLLPDAILMDHMMPGLNGFEALEVIREDPRTASIPIVMCTSHEEPEFVATANKKGVFGILPKSAAAELLPGILEKLRNKLATGVAPQPVVETIERAVQPTPAPTPEPSEEAIAKLVDARLEARLARLLTPMLEDLRRDLTESLLSESRHIVDERFAAEQAARRTASPTPTMADFQAISTRLATETLPDLLKREIEAERARVMESVEKQLRAFQPKPAGGDQPAHEQLHAIEESVALKAATLARREAKEVIDAALMGAQQSTQALEQSLGSAIGRLYGLIAGAAILGVGAAAAVYFLLSA</sequence>
<dbReference type="KEGG" id="tvi:Thivi_4356"/>
<keyword evidence="3" id="KW-0812">Transmembrane</keyword>
<reference evidence="5 6" key="1">
    <citation type="submission" date="2012-06" db="EMBL/GenBank/DDBJ databases">
        <title>Complete sequence of Thiocystis violascens DSM 198.</title>
        <authorList>
            <consortium name="US DOE Joint Genome Institute"/>
            <person name="Lucas S."/>
            <person name="Han J."/>
            <person name="Lapidus A."/>
            <person name="Cheng J.-F."/>
            <person name="Goodwin L."/>
            <person name="Pitluck S."/>
            <person name="Peters L."/>
            <person name="Ovchinnikova G."/>
            <person name="Teshima H."/>
            <person name="Detter J.C."/>
            <person name="Han C."/>
            <person name="Tapia R."/>
            <person name="Land M."/>
            <person name="Hauser L."/>
            <person name="Kyrpides N."/>
            <person name="Ivanova N."/>
            <person name="Pagani I."/>
            <person name="Vogl K."/>
            <person name="Liu Z."/>
            <person name="Frigaard N.-U."/>
            <person name="Bryant D."/>
            <person name="Woyke T."/>
        </authorList>
    </citation>
    <scope>NUCLEOTIDE SEQUENCE [LARGE SCALE GENOMIC DNA]</scope>
    <source>
        <strain evidence="6">ATCC 17096 / DSM 198 / 6111</strain>
    </source>
</reference>
<keyword evidence="5" id="KW-0238">DNA-binding</keyword>
<feature type="domain" description="Response regulatory" evidence="4">
    <location>
        <begin position="2"/>
        <end position="118"/>
    </location>
</feature>
<keyword evidence="6" id="KW-1185">Reference proteome</keyword>
<keyword evidence="3" id="KW-0472">Membrane</keyword>
<keyword evidence="3" id="KW-1133">Transmembrane helix</keyword>
<dbReference type="EMBL" id="CP003154">
    <property type="protein sequence ID" value="AFL76165.1"/>
    <property type="molecule type" value="Genomic_DNA"/>
</dbReference>
<dbReference type="InterPro" id="IPR011006">
    <property type="entry name" value="CheY-like_superfamily"/>
</dbReference>
<evidence type="ECO:0000313" key="5">
    <source>
        <dbReference type="EMBL" id="AFL76165.1"/>
    </source>
</evidence>
<dbReference type="HOGENOM" id="CLU_833250_0_0_6"/>
<dbReference type="Gene3D" id="3.40.50.2300">
    <property type="match status" value="1"/>
</dbReference>
<evidence type="ECO:0000313" key="6">
    <source>
        <dbReference type="Proteomes" id="UP000006062"/>
    </source>
</evidence>
<dbReference type="Proteomes" id="UP000006062">
    <property type="component" value="Chromosome"/>
</dbReference>
<dbReference type="CDD" id="cd00156">
    <property type="entry name" value="REC"/>
    <property type="match status" value="1"/>
</dbReference>
<evidence type="ECO:0000259" key="4">
    <source>
        <dbReference type="PROSITE" id="PS50110"/>
    </source>
</evidence>
<accession>I3YGP7</accession>
<dbReference type="PROSITE" id="PS50110">
    <property type="entry name" value="RESPONSE_REGULATORY"/>
    <property type="match status" value="1"/>
</dbReference>
<proteinExistence type="predicted"/>
<dbReference type="Pfam" id="PF00072">
    <property type="entry name" value="Response_reg"/>
    <property type="match status" value="1"/>
</dbReference>
<protein>
    <submittedName>
        <fullName evidence="5">Response regulator containing a CheY-like receiver domain and an HTH DNA-binding domain</fullName>
    </submittedName>
</protein>
<dbReference type="eggNOG" id="COG0784">
    <property type="taxonomic scope" value="Bacteria"/>
</dbReference>
<dbReference type="GO" id="GO:0003677">
    <property type="term" value="F:DNA binding"/>
    <property type="evidence" value="ECO:0007669"/>
    <property type="project" value="UniProtKB-KW"/>
</dbReference>
<dbReference type="STRING" id="765911.Thivi_4356"/>
<feature type="transmembrane region" description="Helical" evidence="3">
    <location>
        <begin position="316"/>
        <end position="338"/>
    </location>
</feature>
<name>I3YGP7_THIV6</name>
<evidence type="ECO:0000256" key="1">
    <source>
        <dbReference type="ARBA" id="ARBA00022553"/>
    </source>
</evidence>
<dbReference type="PANTHER" id="PTHR44591">
    <property type="entry name" value="STRESS RESPONSE REGULATOR PROTEIN 1"/>
    <property type="match status" value="1"/>
</dbReference>